<accession>A0A1H3PS85</accession>
<name>A0A1H3PS85_9FIRM</name>
<dbReference type="InterPro" id="IPR036593">
    <property type="entry name" value="CPE0013-like_sf"/>
</dbReference>
<dbReference type="Pfam" id="PF07892">
    <property type="entry name" value="DUF1667"/>
    <property type="match status" value="1"/>
</dbReference>
<sequence length="137" mass="15160">MEAKDMVCIVCPLGCKLKVIKNEGSQTGYTVEGNKCFRGADYGIKEMTNPTRVLTTTVIIYDAPLNRLPVKTSGAIPKYQIERAMEIINGVEVKAPIKAGQIIIKNILDTGVDVIASRSMYGNYKHEDYLKDYLVQG</sequence>
<dbReference type="PANTHER" id="PTHR39450:SF1">
    <property type="entry name" value="DUF1667 DOMAIN-CONTAINING PROTEIN"/>
    <property type="match status" value="1"/>
</dbReference>
<dbReference type="AlphaFoldDB" id="A0A1H3PS85"/>
<reference evidence="1 2" key="1">
    <citation type="submission" date="2016-10" db="EMBL/GenBank/DDBJ databases">
        <authorList>
            <person name="de Groot N.N."/>
        </authorList>
    </citation>
    <scope>NUCLEOTIDE SEQUENCE [LARGE SCALE GENOMIC DNA]</scope>
    <source>
        <strain evidence="1 2">DSM 21650</strain>
    </source>
</reference>
<protein>
    <submittedName>
        <fullName evidence="1">CxxC motif-containing protein</fullName>
    </submittedName>
</protein>
<dbReference type="SUPFAM" id="SSF160148">
    <property type="entry name" value="CPE0013-like"/>
    <property type="match status" value="1"/>
</dbReference>
<dbReference type="Gene3D" id="3.10.530.10">
    <property type="entry name" value="CPE0013-like"/>
    <property type="match status" value="1"/>
</dbReference>
<dbReference type="Proteomes" id="UP000198625">
    <property type="component" value="Unassembled WGS sequence"/>
</dbReference>
<evidence type="ECO:0000313" key="2">
    <source>
        <dbReference type="Proteomes" id="UP000198625"/>
    </source>
</evidence>
<dbReference type="OrthoDB" id="9811531at2"/>
<dbReference type="PANTHER" id="PTHR39450">
    <property type="entry name" value="MOLYBDOPTERIN OXIDOREDUCTASE, 4FE-4S CLUSTER-BINDING SUBUNIT"/>
    <property type="match status" value="1"/>
</dbReference>
<dbReference type="InterPro" id="IPR012460">
    <property type="entry name" value="DUF1667"/>
</dbReference>
<dbReference type="RefSeq" id="WP_091729631.1">
    <property type="nucleotide sequence ID" value="NZ_FNQE01000016.1"/>
</dbReference>
<organism evidence="1 2">
    <name type="scientific">Proteiniborus ethanoligenes</name>
    <dbReference type="NCBI Taxonomy" id="415015"/>
    <lineage>
        <taxon>Bacteria</taxon>
        <taxon>Bacillati</taxon>
        <taxon>Bacillota</taxon>
        <taxon>Clostridia</taxon>
        <taxon>Eubacteriales</taxon>
        <taxon>Proteiniborus</taxon>
    </lineage>
</organism>
<keyword evidence="2" id="KW-1185">Reference proteome</keyword>
<proteinExistence type="predicted"/>
<evidence type="ECO:0000313" key="1">
    <source>
        <dbReference type="EMBL" id="SDZ03886.1"/>
    </source>
</evidence>
<dbReference type="STRING" id="415015.SAMN05660462_01612"/>
<dbReference type="EMBL" id="FNQE01000016">
    <property type="protein sequence ID" value="SDZ03886.1"/>
    <property type="molecule type" value="Genomic_DNA"/>
</dbReference>
<gene>
    <name evidence="1" type="ORF">SAMN05660462_01612</name>
</gene>